<dbReference type="EMBL" id="STGT01000003">
    <property type="protein sequence ID" value="THV13737.1"/>
    <property type="molecule type" value="Genomic_DNA"/>
</dbReference>
<comment type="caution">
    <text evidence="1">The sequence shown here is derived from an EMBL/GenBank/DDBJ whole genome shotgun (WGS) entry which is preliminary data.</text>
</comment>
<evidence type="ECO:0000313" key="1">
    <source>
        <dbReference type="EMBL" id="THV13737.1"/>
    </source>
</evidence>
<accession>A0ABY2QT20</accession>
<sequence length="70" mass="8241">MDDITHAIQVEPGRWRVYVARENMRQVRIMTALQFSRLLAGEPHEVELTFMEWEDEGADDLIEGRLLLKD</sequence>
<evidence type="ECO:0000313" key="2">
    <source>
        <dbReference type="Proteomes" id="UP000309667"/>
    </source>
</evidence>
<protein>
    <submittedName>
        <fullName evidence="1">Uncharacterized protein</fullName>
    </submittedName>
</protein>
<dbReference type="Proteomes" id="UP000309667">
    <property type="component" value="Unassembled WGS sequence"/>
</dbReference>
<name>A0ABY2QT20_9HYPH</name>
<gene>
    <name evidence="1" type="ORF">E9677_12570</name>
</gene>
<dbReference type="RefSeq" id="WP_136558445.1">
    <property type="nucleotide sequence ID" value="NZ_STGT01000003.1"/>
</dbReference>
<keyword evidence="2" id="KW-1185">Reference proteome</keyword>
<reference evidence="1 2" key="1">
    <citation type="submission" date="2019-04" db="EMBL/GenBank/DDBJ databases">
        <title>Genome sequence of strain 7209-2.</title>
        <authorList>
            <person name="Gao J."/>
            <person name="Sun J."/>
        </authorList>
    </citation>
    <scope>NUCLEOTIDE SEQUENCE [LARGE SCALE GENOMIC DNA]</scope>
    <source>
        <strain evidence="1 2">7209-2</strain>
    </source>
</reference>
<proteinExistence type="predicted"/>
<organism evidence="1 2">
    <name type="scientific">Rhizobium rhizophilum</name>
    <dbReference type="NCBI Taxonomy" id="1850373"/>
    <lineage>
        <taxon>Bacteria</taxon>
        <taxon>Pseudomonadati</taxon>
        <taxon>Pseudomonadota</taxon>
        <taxon>Alphaproteobacteria</taxon>
        <taxon>Hyphomicrobiales</taxon>
        <taxon>Rhizobiaceae</taxon>
        <taxon>Rhizobium/Agrobacterium group</taxon>
        <taxon>Rhizobium</taxon>
    </lineage>
</organism>